<dbReference type="EMBL" id="GEVM01024134">
    <property type="protein sequence ID" value="JAU81804.1"/>
    <property type="molecule type" value="Transcribed_RNA"/>
</dbReference>
<proteinExistence type="predicted"/>
<dbReference type="EMBL" id="GEVI01007359">
    <property type="protein sequence ID" value="JAU24961.1"/>
    <property type="molecule type" value="Transcribed_RNA"/>
</dbReference>
<evidence type="ECO:0000313" key="1">
    <source>
        <dbReference type="EMBL" id="JAU24961.1"/>
    </source>
</evidence>
<accession>A0A1J3DYM9</accession>
<protein>
    <submittedName>
        <fullName evidence="1">Uncharacterized protein</fullName>
    </submittedName>
</protein>
<name>A0A1J3DYM9_NOCCA</name>
<organism evidence="1">
    <name type="scientific">Noccaea caerulescens</name>
    <name type="common">Alpine penny-cress</name>
    <name type="synonym">Thlaspi caerulescens</name>
    <dbReference type="NCBI Taxonomy" id="107243"/>
    <lineage>
        <taxon>Eukaryota</taxon>
        <taxon>Viridiplantae</taxon>
        <taxon>Streptophyta</taxon>
        <taxon>Embryophyta</taxon>
        <taxon>Tracheophyta</taxon>
        <taxon>Spermatophyta</taxon>
        <taxon>Magnoliopsida</taxon>
        <taxon>eudicotyledons</taxon>
        <taxon>Gunneridae</taxon>
        <taxon>Pentapetalae</taxon>
        <taxon>rosids</taxon>
        <taxon>malvids</taxon>
        <taxon>Brassicales</taxon>
        <taxon>Brassicaceae</taxon>
        <taxon>Coluteocarpeae</taxon>
        <taxon>Noccaea</taxon>
    </lineage>
</organism>
<evidence type="ECO:0000313" key="2">
    <source>
        <dbReference type="EMBL" id="JAU81804.1"/>
    </source>
</evidence>
<dbReference type="AlphaFoldDB" id="A0A1J3DYM9"/>
<gene>
    <name evidence="1" type="ORF">GA_TR5192_c0_g1_i1_g.16798</name>
    <name evidence="2" type="ORF">MP_TR12812_c0_g1_i1_g.37601</name>
</gene>
<reference evidence="1" key="1">
    <citation type="submission" date="2016-07" db="EMBL/GenBank/DDBJ databases">
        <title>De novo transcriptome assembly of four accessions of the metal hyperaccumulator plant Noccaea caerulescens.</title>
        <authorList>
            <person name="Blande D."/>
            <person name="Halimaa P."/>
            <person name="Tervahauta A.I."/>
            <person name="Aarts M.G."/>
            <person name="Karenlampi S.O."/>
        </authorList>
    </citation>
    <scope>NUCLEOTIDE SEQUENCE</scope>
</reference>
<sequence length="122" mass="13741">MASMEKTILGEADVFADKQRKNIDSQKPSLPLYDNLPQCLKDKVWEEGEKKFGAKIEEEKKKQEETLKNALNFQELKKKYGGELPTDQLTNLTSSIEEKLGTVKKAVDLGSLNPLGKLKSPF</sequence>